<proteinExistence type="predicted"/>
<gene>
    <name evidence="1" type="ORF">ACFPVY_06230</name>
</gene>
<name>A0ABW1PLZ1_9FLAO</name>
<evidence type="ECO:0000313" key="1">
    <source>
        <dbReference type="EMBL" id="MFC6096239.1"/>
    </source>
</evidence>
<reference evidence="2" key="1">
    <citation type="journal article" date="2019" name="Int. J. Syst. Evol. Microbiol.">
        <title>The Global Catalogue of Microorganisms (GCM) 10K type strain sequencing project: providing services to taxonomists for standard genome sequencing and annotation.</title>
        <authorList>
            <consortium name="The Broad Institute Genomics Platform"/>
            <consortium name="The Broad Institute Genome Sequencing Center for Infectious Disease"/>
            <person name="Wu L."/>
            <person name="Ma J."/>
        </authorList>
    </citation>
    <scope>NUCLEOTIDE SEQUENCE [LARGE SCALE GENOMIC DNA]</scope>
    <source>
        <strain evidence="2">CCUG 49679</strain>
    </source>
</reference>
<comment type="caution">
    <text evidence="1">The sequence shown here is derived from an EMBL/GenBank/DDBJ whole genome shotgun (WGS) entry which is preliminary data.</text>
</comment>
<organism evidence="1 2">
    <name type="scientific">Flavobacterium qiangtangense</name>
    <dbReference type="NCBI Taxonomy" id="1442595"/>
    <lineage>
        <taxon>Bacteria</taxon>
        <taxon>Pseudomonadati</taxon>
        <taxon>Bacteroidota</taxon>
        <taxon>Flavobacteriia</taxon>
        <taxon>Flavobacteriales</taxon>
        <taxon>Flavobacteriaceae</taxon>
        <taxon>Flavobacterium</taxon>
    </lineage>
</organism>
<dbReference type="EMBL" id="JBHSQB010000005">
    <property type="protein sequence ID" value="MFC6096239.1"/>
    <property type="molecule type" value="Genomic_DNA"/>
</dbReference>
<keyword evidence="2" id="KW-1185">Reference proteome</keyword>
<accession>A0ABW1PLZ1</accession>
<protein>
    <submittedName>
        <fullName evidence="1">Uncharacterized protein</fullName>
    </submittedName>
</protein>
<evidence type="ECO:0000313" key="2">
    <source>
        <dbReference type="Proteomes" id="UP001596287"/>
    </source>
</evidence>
<dbReference type="RefSeq" id="WP_379791109.1">
    <property type="nucleotide sequence ID" value="NZ_JBHSQB010000005.1"/>
</dbReference>
<sequence length="115" mass="13280">MGLFGKKEKKAIREFSQKNIEFLTEIGKDLEEMLDELQEHYETNKPSVAEFQEFATSISSKLSEEEAQKLQEFSDKIVKVKKCAKKGILALTELARNQRKSAREASREFSEFIES</sequence>
<dbReference type="Proteomes" id="UP001596287">
    <property type="component" value="Unassembled WGS sequence"/>
</dbReference>